<proteinExistence type="predicted"/>
<sequence length="228" mass="24984">MNYTIISALVFGVMQIHGHATLSTATAGEIDLVGKHLVADRDMAVEWTRDANLVKTLCSNDSPLWKSFDPASVKQGTGRSAAEICAQNGLMNWYEAKAWIGVLNKHAYLGHSDWRLPRIQQKDSSCSLHIQADQAGNTVSLGHGCLNSEPGHLFHASLDNPVYEGSACQDNCLTNHGPFSNLSGNMYWTDTEIAFDTSLVGVFDPSNDWQDAEKKTSDLLQVWPVHAL</sequence>
<gene>
    <name evidence="2" type="ORF">ENJ12_01780</name>
</gene>
<name>A0A831RT57_9GAMM</name>
<evidence type="ECO:0000259" key="1">
    <source>
        <dbReference type="Pfam" id="PF07603"/>
    </source>
</evidence>
<dbReference type="EMBL" id="DRLF01000069">
    <property type="protein sequence ID" value="HEC05557.1"/>
    <property type="molecule type" value="Genomic_DNA"/>
</dbReference>
<dbReference type="InterPro" id="IPR011460">
    <property type="entry name" value="Lcl_C"/>
</dbReference>
<evidence type="ECO:0000313" key="2">
    <source>
        <dbReference type="EMBL" id="HEC05557.1"/>
    </source>
</evidence>
<protein>
    <submittedName>
        <fullName evidence="2">DUF1566 domain-containing protein</fullName>
    </submittedName>
</protein>
<organism evidence="2">
    <name type="scientific">Thiolapillus brandeum</name>
    <dbReference type="NCBI Taxonomy" id="1076588"/>
    <lineage>
        <taxon>Bacteria</taxon>
        <taxon>Pseudomonadati</taxon>
        <taxon>Pseudomonadota</taxon>
        <taxon>Gammaproteobacteria</taxon>
        <taxon>Chromatiales</taxon>
        <taxon>Sedimenticolaceae</taxon>
        <taxon>Thiolapillus</taxon>
    </lineage>
</organism>
<dbReference type="Proteomes" id="UP000886339">
    <property type="component" value="Unassembled WGS sequence"/>
</dbReference>
<dbReference type="AlphaFoldDB" id="A0A831RT57"/>
<dbReference type="Pfam" id="PF07603">
    <property type="entry name" value="Lcl_C"/>
    <property type="match status" value="1"/>
</dbReference>
<comment type="caution">
    <text evidence="2">The sequence shown here is derived from an EMBL/GenBank/DDBJ whole genome shotgun (WGS) entry which is preliminary data.</text>
</comment>
<feature type="domain" description="Lcl C-terminal" evidence="1">
    <location>
        <begin position="37"/>
        <end position="225"/>
    </location>
</feature>
<reference evidence="2" key="1">
    <citation type="journal article" date="2020" name="mSystems">
        <title>Genome- and Community-Level Interaction Insights into Carbon Utilization and Element Cycling Functions of Hydrothermarchaeota in Hydrothermal Sediment.</title>
        <authorList>
            <person name="Zhou Z."/>
            <person name="Liu Y."/>
            <person name="Xu W."/>
            <person name="Pan J."/>
            <person name="Luo Z.H."/>
            <person name="Li M."/>
        </authorList>
    </citation>
    <scope>NUCLEOTIDE SEQUENCE [LARGE SCALE GENOMIC DNA]</scope>
    <source>
        <strain evidence="2">HyVt-458</strain>
    </source>
</reference>
<accession>A0A831RT57</accession>